<proteinExistence type="predicted"/>
<evidence type="ECO:0000256" key="1">
    <source>
        <dbReference type="SAM" id="MobiDB-lite"/>
    </source>
</evidence>
<feature type="region of interest" description="Disordered" evidence="1">
    <location>
        <begin position="1"/>
        <end position="73"/>
    </location>
</feature>
<protein>
    <submittedName>
        <fullName evidence="2">Uncharacterized protein</fullName>
    </submittedName>
</protein>
<evidence type="ECO:0000313" key="2">
    <source>
        <dbReference type="EMBL" id="MDN3690683.1"/>
    </source>
</evidence>
<dbReference type="Proteomes" id="UP001236663">
    <property type="component" value="Unassembled WGS sequence"/>
</dbReference>
<organism evidence="2 3">
    <name type="scientific">Cyclobacterium jeungdonense</name>
    <dbReference type="NCBI Taxonomy" id="708087"/>
    <lineage>
        <taxon>Bacteria</taxon>
        <taxon>Pseudomonadati</taxon>
        <taxon>Bacteroidota</taxon>
        <taxon>Cytophagia</taxon>
        <taxon>Cytophagales</taxon>
        <taxon>Cyclobacteriaceae</taxon>
        <taxon>Cyclobacterium</taxon>
    </lineage>
</organism>
<feature type="compositionally biased region" description="Basic and acidic residues" evidence="1">
    <location>
        <begin position="27"/>
        <end position="73"/>
    </location>
</feature>
<name>A0ABT8CD06_9BACT</name>
<gene>
    <name evidence="2" type="ORF">QWZ15_22875</name>
</gene>
<sequence length="73" mass="8363">MKTKKNQDSQSENFEDNSFDEAQEEASDGKGPKSADSTKTKKSEKKAKDELMRAKEADKEWSSESDRFRRDNA</sequence>
<feature type="compositionally biased region" description="Acidic residues" evidence="1">
    <location>
        <begin position="13"/>
        <end position="26"/>
    </location>
</feature>
<dbReference type="EMBL" id="JAUFQS010000047">
    <property type="protein sequence ID" value="MDN3690683.1"/>
    <property type="molecule type" value="Genomic_DNA"/>
</dbReference>
<comment type="caution">
    <text evidence="2">The sequence shown here is derived from an EMBL/GenBank/DDBJ whole genome shotgun (WGS) entry which is preliminary data.</text>
</comment>
<dbReference type="RefSeq" id="WP_163382848.1">
    <property type="nucleotide sequence ID" value="NZ_JAUFQS010000047.1"/>
</dbReference>
<reference evidence="3" key="1">
    <citation type="journal article" date="2019" name="Int. J. Syst. Evol. Microbiol.">
        <title>The Global Catalogue of Microorganisms (GCM) 10K type strain sequencing project: providing services to taxonomists for standard genome sequencing and annotation.</title>
        <authorList>
            <consortium name="The Broad Institute Genomics Platform"/>
            <consortium name="The Broad Institute Genome Sequencing Center for Infectious Disease"/>
            <person name="Wu L."/>
            <person name="Ma J."/>
        </authorList>
    </citation>
    <scope>NUCLEOTIDE SEQUENCE [LARGE SCALE GENOMIC DNA]</scope>
    <source>
        <strain evidence="3">CECT 7706</strain>
    </source>
</reference>
<accession>A0ABT8CD06</accession>
<evidence type="ECO:0000313" key="3">
    <source>
        <dbReference type="Proteomes" id="UP001236663"/>
    </source>
</evidence>
<keyword evidence="3" id="KW-1185">Reference proteome</keyword>